<dbReference type="Pfam" id="PF02604">
    <property type="entry name" value="PhdYeFM_antitox"/>
    <property type="match status" value="1"/>
</dbReference>
<dbReference type="InterPro" id="IPR016181">
    <property type="entry name" value="Acyl_CoA_acyltransferase"/>
</dbReference>
<sequence>MQRYAIASQAAGGAQTYVAAIGDAVAGYFSLTVGQVEYADAPERLGKGLARHPVPIMIPARLAIDRNWQGMGLGAALLRDALRRTAQAADIASNTGACHSRGCFVRLRQTIPFIGDGRDRPALVLACGASYDYRWSYVRSGAMKELQLKDVKATLSAAVDRAVAGEPTVITRHGRKEAVLVSFEEWERVSKAPPFADLLLAFPGEPGDILNRRHKPARASRDAAP</sequence>
<dbReference type="EMBL" id="OY288114">
    <property type="protein sequence ID" value="CAJ0888209.1"/>
    <property type="molecule type" value="Genomic_DNA"/>
</dbReference>
<evidence type="ECO:0000256" key="4">
    <source>
        <dbReference type="ARBA" id="ARBA00023315"/>
    </source>
</evidence>
<evidence type="ECO:0000256" key="3">
    <source>
        <dbReference type="ARBA" id="ARBA00022679"/>
    </source>
</evidence>
<evidence type="ECO:0000313" key="5">
    <source>
        <dbReference type="EMBL" id="CAJ0888209.1"/>
    </source>
</evidence>
<dbReference type="Gene3D" id="3.40.1620.10">
    <property type="entry name" value="YefM-like domain"/>
    <property type="match status" value="1"/>
</dbReference>
<proteinExistence type="inferred from homology"/>
<protein>
    <recommendedName>
        <fullName evidence="6">Antitoxin</fullName>
    </recommendedName>
</protein>
<dbReference type="InterPro" id="IPR006442">
    <property type="entry name" value="Antitoxin_Phd/YefM"/>
</dbReference>
<keyword evidence="3" id="KW-0808">Transferase</keyword>
<dbReference type="NCBIfam" id="TIGR01552">
    <property type="entry name" value="phd_fam"/>
    <property type="match status" value="1"/>
</dbReference>
<comment type="similarity">
    <text evidence="1">Belongs to the phD/YefM antitoxin family.</text>
</comment>
<keyword evidence="2" id="KW-1277">Toxin-antitoxin system</keyword>
<dbReference type="InterPro" id="IPR036165">
    <property type="entry name" value="YefM-like_sf"/>
</dbReference>
<name>A0AA48M3V4_9ZZZZ</name>
<organism evidence="5">
    <name type="scientific">freshwater sediment metagenome</name>
    <dbReference type="NCBI Taxonomy" id="556182"/>
    <lineage>
        <taxon>unclassified sequences</taxon>
        <taxon>metagenomes</taxon>
        <taxon>ecological metagenomes</taxon>
    </lineage>
</organism>
<dbReference type="PANTHER" id="PTHR36449">
    <property type="entry name" value="ACETYLTRANSFERASE-RELATED"/>
    <property type="match status" value="1"/>
</dbReference>
<dbReference type="GO" id="GO:0016746">
    <property type="term" value="F:acyltransferase activity"/>
    <property type="evidence" value="ECO:0007669"/>
    <property type="project" value="UniProtKB-KW"/>
</dbReference>
<evidence type="ECO:0000256" key="1">
    <source>
        <dbReference type="ARBA" id="ARBA00009981"/>
    </source>
</evidence>
<dbReference type="SUPFAM" id="SSF143120">
    <property type="entry name" value="YefM-like"/>
    <property type="match status" value="1"/>
</dbReference>
<accession>A0AA48M3V4</accession>
<reference evidence="5" key="1">
    <citation type="submission" date="2023-07" db="EMBL/GenBank/DDBJ databases">
        <authorList>
            <person name="Pelsma A.J. K."/>
        </authorList>
    </citation>
    <scope>NUCLEOTIDE SEQUENCE</scope>
</reference>
<evidence type="ECO:0008006" key="6">
    <source>
        <dbReference type="Google" id="ProtNLM"/>
    </source>
</evidence>
<dbReference type="AlphaFoldDB" id="A0AA48M3V4"/>
<gene>
    <name evidence="5" type="ORF">AMST5_03858</name>
</gene>
<dbReference type="SUPFAM" id="SSF55729">
    <property type="entry name" value="Acyl-CoA N-acyltransferases (Nat)"/>
    <property type="match status" value="1"/>
</dbReference>
<keyword evidence="4" id="KW-0012">Acyltransferase</keyword>
<dbReference type="PANTHER" id="PTHR36449:SF1">
    <property type="entry name" value="ACETYLTRANSFERASE"/>
    <property type="match status" value="1"/>
</dbReference>
<evidence type="ECO:0000256" key="2">
    <source>
        <dbReference type="ARBA" id="ARBA00022649"/>
    </source>
</evidence>
<dbReference type="Gene3D" id="3.40.630.30">
    <property type="match status" value="1"/>
</dbReference>